<dbReference type="OrthoDB" id="107216at2759"/>
<sequence length="189" mass="21699">MLGDTPLFAAQHERPPRATMSCSSSSSLKPRRTVRRPLQFVSPAKEQQYRAEMDQVQRYICAQVGGLDDAASQLLGVHDSRSRSYYEEIQDFLERKQQLEQRQQQQSAERELIDEYLNELDPSLFVECAPATPKRLAVANLPAHSSYIRRKQEEAMLTRLWTKYQTAEAERCAEPSIPCGGPLKRQRVM</sequence>
<feature type="region of interest" description="Disordered" evidence="2">
    <location>
        <begin position="1"/>
        <end position="28"/>
    </location>
</feature>
<proteinExistence type="predicted"/>
<protein>
    <submittedName>
        <fullName evidence="3">Uncharacterized protein</fullName>
    </submittedName>
</protein>
<evidence type="ECO:0000313" key="4">
    <source>
        <dbReference type="Proteomes" id="UP000694044"/>
    </source>
</evidence>
<reference evidence="3" key="1">
    <citation type="submission" date="2021-02" db="EMBL/GenBank/DDBJ databases">
        <authorList>
            <person name="Palmer J.M."/>
        </authorList>
    </citation>
    <scope>NUCLEOTIDE SEQUENCE</scope>
    <source>
        <strain evidence="3">SCRP734</strain>
    </source>
</reference>
<evidence type="ECO:0000256" key="2">
    <source>
        <dbReference type="SAM" id="MobiDB-lite"/>
    </source>
</evidence>
<organism evidence="3 4">
    <name type="scientific">Phytophthora pseudosyringae</name>
    <dbReference type="NCBI Taxonomy" id="221518"/>
    <lineage>
        <taxon>Eukaryota</taxon>
        <taxon>Sar</taxon>
        <taxon>Stramenopiles</taxon>
        <taxon>Oomycota</taxon>
        <taxon>Peronosporomycetes</taxon>
        <taxon>Peronosporales</taxon>
        <taxon>Peronosporaceae</taxon>
        <taxon>Phytophthora</taxon>
    </lineage>
</organism>
<dbReference type="AlphaFoldDB" id="A0A8T1W2C5"/>
<evidence type="ECO:0000256" key="1">
    <source>
        <dbReference type="SAM" id="Coils"/>
    </source>
</evidence>
<comment type="caution">
    <text evidence="3">The sequence shown here is derived from an EMBL/GenBank/DDBJ whole genome shotgun (WGS) entry which is preliminary data.</text>
</comment>
<gene>
    <name evidence="3" type="ORF">PHYPSEUDO_000631</name>
</gene>
<dbReference type="EMBL" id="JAGDFM010000107">
    <property type="protein sequence ID" value="KAG7386124.1"/>
    <property type="molecule type" value="Genomic_DNA"/>
</dbReference>
<feature type="coiled-coil region" evidence="1">
    <location>
        <begin position="82"/>
        <end position="109"/>
    </location>
</feature>
<keyword evidence="1" id="KW-0175">Coiled coil</keyword>
<name>A0A8T1W2C5_9STRA</name>
<accession>A0A8T1W2C5</accession>
<evidence type="ECO:0000313" key="3">
    <source>
        <dbReference type="EMBL" id="KAG7386124.1"/>
    </source>
</evidence>
<keyword evidence="4" id="KW-1185">Reference proteome</keyword>
<dbReference type="Proteomes" id="UP000694044">
    <property type="component" value="Unassembled WGS sequence"/>
</dbReference>